<keyword evidence="2" id="KW-1185">Reference proteome</keyword>
<accession>A0ABP4QP75</accession>
<gene>
    <name evidence="1" type="ORF">GCM10009733_012180</name>
</gene>
<organism evidence="1 2">
    <name type="scientific">Nonomuraea maheshkhaliensis</name>
    <dbReference type="NCBI Taxonomy" id="419590"/>
    <lineage>
        <taxon>Bacteria</taxon>
        <taxon>Bacillati</taxon>
        <taxon>Actinomycetota</taxon>
        <taxon>Actinomycetes</taxon>
        <taxon>Streptosporangiales</taxon>
        <taxon>Streptosporangiaceae</taxon>
        <taxon>Nonomuraea</taxon>
    </lineage>
</organism>
<sequence>MTVGACGVATVVPSGESGPAGVAGPAPEHDAVSAAAVSSAAAVAGFLQAVATFKIVLSP</sequence>
<protein>
    <submittedName>
        <fullName evidence="1">Uncharacterized protein</fullName>
    </submittedName>
</protein>
<dbReference type="Proteomes" id="UP001500064">
    <property type="component" value="Unassembled WGS sequence"/>
</dbReference>
<evidence type="ECO:0000313" key="2">
    <source>
        <dbReference type="Proteomes" id="UP001500064"/>
    </source>
</evidence>
<dbReference type="EMBL" id="BAAAMU010000005">
    <property type="protein sequence ID" value="GAA1617409.1"/>
    <property type="molecule type" value="Genomic_DNA"/>
</dbReference>
<name>A0ABP4QP75_9ACTN</name>
<comment type="caution">
    <text evidence="1">The sequence shown here is derived from an EMBL/GenBank/DDBJ whole genome shotgun (WGS) entry which is preliminary data.</text>
</comment>
<reference evidence="2" key="1">
    <citation type="journal article" date="2019" name="Int. J. Syst. Evol. Microbiol.">
        <title>The Global Catalogue of Microorganisms (GCM) 10K type strain sequencing project: providing services to taxonomists for standard genome sequencing and annotation.</title>
        <authorList>
            <consortium name="The Broad Institute Genomics Platform"/>
            <consortium name="The Broad Institute Genome Sequencing Center for Infectious Disease"/>
            <person name="Wu L."/>
            <person name="Ma J."/>
        </authorList>
    </citation>
    <scope>NUCLEOTIDE SEQUENCE [LARGE SCALE GENOMIC DNA]</scope>
    <source>
        <strain evidence="2">JCM 13929</strain>
    </source>
</reference>
<proteinExistence type="predicted"/>
<evidence type="ECO:0000313" key="1">
    <source>
        <dbReference type="EMBL" id="GAA1617409.1"/>
    </source>
</evidence>